<dbReference type="InterPro" id="IPR012914">
    <property type="entry name" value="PucR_dom"/>
</dbReference>
<name>A0ABZ3DXA4_9BURK</name>
<sequence length="104" mass="11015">MMTVQELLDAPSPGLQRVAGVAGTHRPSTWAHALDLPEPWRWVSAGNPVMTTGVGLPRTPREPAAWPERIAQTHACALVVAPRAARTCPTTRAAKSSRSAQAAS</sequence>
<dbReference type="RefSeq" id="WP_059241190.1">
    <property type="nucleotide sequence ID" value="NZ_CP101526.1"/>
</dbReference>
<dbReference type="Proteomes" id="UP001448498">
    <property type="component" value="Chromosome 2"/>
</dbReference>
<keyword evidence="3" id="KW-1185">Reference proteome</keyword>
<organism evidence="2 3">
    <name type="scientific">Burkholderia arboris</name>
    <dbReference type="NCBI Taxonomy" id="488730"/>
    <lineage>
        <taxon>Bacteria</taxon>
        <taxon>Pseudomonadati</taxon>
        <taxon>Pseudomonadota</taxon>
        <taxon>Betaproteobacteria</taxon>
        <taxon>Burkholderiales</taxon>
        <taxon>Burkholderiaceae</taxon>
        <taxon>Burkholderia</taxon>
        <taxon>Burkholderia cepacia complex</taxon>
    </lineage>
</organism>
<protein>
    <submittedName>
        <fullName evidence="2">PucR family transcriptional regulator ligand-binding domain-containing protein</fullName>
    </submittedName>
</protein>
<accession>A0ABZ3DXA4</accession>
<dbReference type="Pfam" id="PF07905">
    <property type="entry name" value="PucR"/>
    <property type="match status" value="1"/>
</dbReference>
<evidence type="ECO:0000259" key="1">
    <source>
        <dbReference type="Pfam" id="PF07905"/>
    </source>
</evidence>
<reference evidence="2 3" key="1">
    <citation type="submission" date="2022-10" db="EMBL/GenBank/DDBJ databases">
        <title>Genomic of Burkholderia cepacia PN-1.</title>
        <authorList>
            <person name="Yang Y."/>
            <person name="Guan H."/>
            <person name="Huang J."/>
        </authorList>
    </citation>
    <scope>NUCLEOTIDE SEQUENCE [LARGE SCALE GENOMIC DNA]</scope>
    <source>
        <strain evidence="2 3">PN-1</strain>
    </source>
</reference>
<proteinExistence type="predicted"/>
<evidence type="ECO:0000313" key="2">
    <source>
        <dbReference type="EMBL" id="XAE53233.1"/>
    </source>
</evidence>
<dbReference type="EMBL" id="CP109823">
    <property type="protein sequence ID" value="XAE53233.1"/>
    <property type="molecule type" value="Genomic_DNA"/>
</dbReference>
<feature type="domain" description="Purine catabolism PurC-like" evidence="1">
    <location>
        <begin position="7"/>
        <end position="84"/>
    </location>
</feature>
<evidence type="ECO:0000313" key="3">
    <source>
        <dbReference type="Proteomes" id="UP001448498"/>
    </source>
</evidence>
<gene>
    <name evidence="2" type="ORF">OHZ10_37495</name>
</gene>